<organism evidence="18 19">
    <name type="scientific">Ambrosiozyma monospora</name>
    <name type="common">Yeast</name>
    <name type="synonym">Endomycopsis monosporus</name>
    <dbReference type="NCBI Taxonomy" id="43982"/>
    <lineage>
        <taxon>Eukaryota</taxon>
        <taxon>Fungi</taxon>
        <taxon>Dikarya</taxon>
        <taxon>Ascomycota</taxon>
        <taxon>Saccharomycotina</taxon>
        <taxon>Pichiomycetes</taxon>
        <taxon>Pichiales</taxon>
        <taxon>Pichiaceae</taxon>
        <taxon>Ambrosiozyma</taxon>
    </lineage>
</organism>
<dbReference type="PANTHER" id="PTHR22573">
    <property type="entry name" value="PHOSPHOHEXOMUTASE FAMILY MEMBER"/>
    <property type="match status" value="1"/>
</dbReference>
<dbReference type="InterPro" id="IPR016055">
    <property type="entry name" value="A-D-PHexomutase_a/b/a-I/II/III"/>
</dbReference>
<dbReference type="InterPro" id="IPR005846">
    <property type="entry name" value="A-D-PHexomutase_a/b/a-III"/>
</dbReference>
<feature type="compositionally biased region" description="Polar residues" evidence="14">
    <location>
        <begin position="1"/>
        <end position="10"/>
    </location>
</feature>
<reference evidence="18" key="1">
    <citation type="submission" date="2023-04" db="EMBL/GenBank/DDBJ databases">
        <title>Ambrosiozyma monospora NBRC 1965.</title>
        <authorList>
            <person name="Ichikawa N."/>
            <person name="Sato H."/>
            <person name="Tonouchi N."/>
        </authorList>
    </citation>
    <scope>NUCLEOTIDE SEQUENCE</scope>
    <source>
        <strain evidence="18">NBRC 1965</strain>
    </source>
</reference>
<dbReference type="Pfam" id="PF02878">
    <property type="entry name" value="PGM_PMM_I"/>
    <property type="match status" value="1"/>
</dbReference>
<name>A0A9W7DCJ6_AMBMO</name>
<dbReference type="InterPro" id="IPR045244">
    <property type="entry name" value="PGM"/>
</dbReference>
<keyword evidence="8 13" id="KW-0460">Magnesium</keyword>
<accession>A0A9W7DCJ6</accession>
<dbReference type="InterPro" id="IPR016066">
    <property type="entry name" value="A-D-PHexomutase_CS"/>
</dbReference>
<evidence type="ECO:0000256" key="7">
    <source>
        <dbReference type="ARBA" id="ARBA00022723"/>
    </source>
</evidence>
<evidence type="ECO:0000256" key="3">
    <source>
        <dbReference type="ARBA" id="ARBA00010231"/>
    </source>
</evidence>
<feature type="region of interest" description="Disordered" evidence="14">
    <location>
        <begin position="1"/>
        <end position="21"/>
    </location>
</feature>
<keyword evidence="9" id="KW-0413">Isomerase</keyword>
<dbReference type="Proteomes" id="UP001165063">
    <property type="component" value="Unassembled WGS sequence"/>
</dbReference>
<evidence type="ECO:0000256" key="4">
    <source>
        <dbReference type="ARBA" id="ARBA00012728"/>
    </source>
</evidence>
<gene>
    <name evidence="18" type="ORF">Amon01_000122100</name>
</gene>
<comment type="similarity">
    <text evidence="3 13">Belongs to the phosphohexose mutase family.</text>
</comment>
<dbReference type="AlphaFoldDB" id="A0A9W7DCJ6"/>
<keyword evidence="10" id="KW-0119">Carbohydrate metabolism</keyword>
<evidence type="ECO:0000256" key="14">
    <source>
        <dbReference type="SAM" id="MobiDB-lite"/>
    </source>
</evidence>
<dbReference type="Pfam" id="PF02879">
    <property type="entry name" value="PGM_PMM_II"/>
    <property type="match status" value="1"/>
</dbReference>
<dbReference type="FunFam" id="3.30.310.50:FF:000002">
    <property type="entry name" value="Phosphoglucomutase 5"/>
    <property type="match status" value="1"/>
</dbReference>
<dbReference type="GO" id="GO:0000287">
    <property type="term" value="F:magnesium ion binding"/>
    <property type="evidence" value="ECO:0007669"/>
    <property type="project" value="InterPro"/>
</dbReference>
<evidence type="ECO:0000256" key="11">
    <source>
        <dbReference type="ARBA" id="ARBA00049318"/>
    </source>
</evidence>
<evidence type="ECO:0000256" key="2">
    <source>
        <dbReference type="ARBA" id="ARBA00001946"/>
    </source>
</evidence>
<evidence type="ECO:0000256" key="10">
    <source>
        <dbReference type="ARBA" id="ARBA00023277"/>
    </source>
</evidence>
<dbReference type="SUPFAM" id="SSF55957">
    <property type="entry name" value="Phosphoglucomutase, C-terminal domain"/>
    <property type="match status" value="1"/>
</dbReference>
<evidence type="ECO:0000256" key="6">
    <source>
        <dbReference type="ARBA" id="ARBA00022553"/>
    </source>
</evidence>
<dbReference type="Gene3D" id="3.40.120.10">
    <property type="entry name" value="Alpha-D-Glucose-1,6-Bisphosphate, subunit A, domain 3"/>
    <property type="match status" value="3"/>
</dbReference>
<evidence type="ECO:0000256" key="13">
    <source>
        <dbReference type="RuleBase" id="RU004326"/>
    </source>
</evidence>
<feature type="domain" description="Alpha-D-phosphohexomutase alpha/beta/alpha" evidence="16">
    <location>
        <begin position="190"/>
        <end position="294"/>
    </location>
</feature>
<evidence type="ECO:0000259" key="17">
    <source>
        <dbReference type="Pfam" id="PF02880"/>
    </source>
</evidence>
<evidence type="ECO:0000256" key="12">
    <source>
        <dbReference type="ARBA" id="ARBA00049409"/>
    </source>
</evidence>
<dbReference type="Gene3D" id="3.30.310.50">
    <property type="entry name" value="Alpha-D-phosphohexomutase, C-terminal domain"/>
    <property type="match status" value="1"/>
</dbReference>
<protein>
    <recommendedName>
        <fullName evidence="4">phosphoglucomutase (alpha-D-glucose-1,6-bisphosphate-dependent)</fullName>
        <ecNumber evidence="4">5.4.2.2</ecNumber>
    </recommendedName>
</protein>
<dbReference type="Pfam" id="PF02880">
    <property type="entry name" value="PGM_PMM_III"/>
    <property type="match status" value="1"/>
</dbReference>
<keyword evidence="6" id="KW-0597">Phosphoprotein</keyword>
<dbReference type="PANTHER" id="PTHR22573:SF2">
    <property type="entry name" value="PHOSPHOGLUCOMUTASE"/>
    <property type="match status" value="1"/>
</dbReference>
<dbReference type="InterPro" id="IPR005844">
    <property type="entry name" value="A-D-PHexomutase_a/b/a-I"/>
</dbReference>
<dbReference type="EMBL" id="BSXU01000364">
    <property type="protein sequence ID" value="GMG20419.1"/>
    <property type="molecule type" value="Genomic_DNA"/>
</dbReference>
<evidence type="ECO:0000256" key="8">
    <source>
        <dbReference type="ARBA" id="ARBA00022842"/>
    </source>
</evidence>
<dbReference type="NCBIfam" id="NF005737">
    <property type="entry name" value="PRK07564.1-1"/>
    <property type="match status" value="1"/>
</dbReference>
<dbReference type="SUPFAM" id="SSF53738">
    <property type="entry name" value="Phosphoglucomutase, first 3 domains"/>
    <property type="match status" value="3"/>
</dbReference>
<dbReference type="InterPro" id="IPR005841">
    <property type="entry name" value="Alpha-D-phosphohexomutase_SF"/>
</dbReference>
<dbReference type="InterPro" id="IPR005845">
    <property type="entry name" value="A-D-PHexomutase_a/b/a-II"/>
</dbReference>
<keyword evidence="7 13" id="KW-0479">Metal-binding</keyword>
<comment type="cofactor">
    <cofactor evidence="2">
        <name>Mg(2+)</name>
        <dbReference type="ChEBI" id="CHEBI:18420"/>
    </cofactor>
</comment>
<proteinExistence type="inferred from homology"/>
<dbReference type="FunFam" id="3.40.120.10:FF:000005">
    <property type="entry name" value="Phosphoglucomutase 5"/>
    <property type="match status" value="1"/>
</dbReference>
<evidence type="ECO:0000313" key="18">
    <source>
        <dbReference type="EMBL" id="GMG20419.1"/>
    </source>
</evidence>
<dbReference type="GO" id="GO:0019255">
    <property type="term" value="P:glucose 1-phosphate metabolic process"/>
    <property type="evidence" value="ECO:0007669"/>
    <property type="project" value="UniProtKB-ARBA"/>
</dbReference>
<evidence type="ECO:0000256" key="5">
    <source>
        <dbReference type="ARBA" id="ARBA00022526"/>
    </source>
</evidence>
<dbReference type="FunFam" id="3.40.120.10:FF:000006">
    <property type="entry name" value="Phosphoglucomutase PgmA"/>
    <property type="match status" value="1"/>
</dbReference>
<sequence length="562" mass="61218">MSFQITQIPTTPFKDQKPGTSGLRKKVSVFQQPNYTENFLQALFDSVPEGSANATIVVGGDGRYYNDHIVQLIAKIGAANGVKKLIIGQNGILSTPAASNIIRTYESGITGGIILTASHNPGGPKNDAGIKYNLANGGPAPEPVTNKMFENSLKLTHYKIINDLPEVDLSKIGTATYGPLTVEIIDSTAEYVKMLKSIFDFELIKSFISNKKDFTFLFDALNGVTGPYGKAIFIDELGLPLETAIQNYVPKPDFGGLHPDPNLTYARTLVDRVDKEKIGFGAASDGDGDRNMIYGAGTFVSPGDSVAIIAEYAHYIPYFQKTGVYGLARSMPTSGALDLVAKSKGLNIYEVPTGWKFFCALFDAKKLSICGEESFGTGSDHIREKDGLWAIVAWLNLLAGFAKENPTLEPTIANVQKLFWKKYGRTFFTRYDYEGCETVDANKVIALLQSKVDDASFIGSKLGDHTVTEAANFSYTDLDGSVSSKQGLFVKFDNGLRIIVRLSGTGSSGATIRLYLEKHSDDKSDENLNKTPDEFLGADIKLVLEFLKFQENIGRVAPNVKT</sequence>
<comment type="caution">
    <text evidence="18">The sequence shown here is derived from an EMBL/GenBank/DDBJ whole genome shotgun (WGS) entry which is preliminary data.</text>
</comment>
<dbReference type="PRINTS" id="PR00509">
    <property type="entry name" value="PGMPMM"/>
</dbReference>
<dbReference type="FunFam" id="3.40.120.10:FF:000004">
    <property type="entry name" value="Phosphoglucomutase 5"/>
    <property type="match status" value="1"/>
</dbReference>
<feature type="domain" description="Alpha-D-phosphohexomutase alpha/beta/alpha" evidence="17">
    <location>
        <begin position="306"/>
        <end position="404"/>
    </location>
</feature>
<dbReference type="GO" id="GO:0006006">
    <property type="term" value="P:glucose metabolic process"/>
    <property type="evidence" value="ECO:0007669"/>
    <property type="project" value="UniProtKB-KW"/>
</dbReference>
<dbReference type="GO" id="GO:0019388">
    <property type="term" value="P:galactose catabolic process"/>
    <property type="evidence" value="ECO:0007669"/>
    <property type="project" value="UniProtKB-ARBA"/>
</dbReference>
<keyword evidence="5" id="KW-0313">Glucose metabolism</keyword>
<evidence type="ECO:0000256" key="9">
    <source>
        <dbReference type="ARBA" id="ARBA00023235"/>
    </source>
</evidence>
<comment type="catalytic activity">
    <reaction evidence="1">
        <text>alpha-D-glucose 1-phosphate = alpha-D-glucose 6-phosphate</text>
        <dbReference type="Rhea" id="RHEA:23536"/>
        <dbReference type="ChEBI" id="CHEBI:58225"/>
        <dbReference type="ChEBI" id="CHEBI:58601"/>
        <dbReference type="EC" id="5.4.2.2"/>
    </reaction>
</comment>
<keyword evidence="19" id="KW-1185">Reference proteome</keyword>
<dbReference type="Pfam" id="PF24947">
    <property type="entry name" value="PGM1_C_vert_fung"/>
    <property type="match status" value="1"/>
</dbReference>
<evidence type="ECO:0000259" key="16">
    <source>
        <dbReference type="Pfam" id="PF02879"/>
    </source>
</evidence>
<evidence type="ECO:0000259" key="15">
    <source>
        <dbReference type="Pfam" id="PF02878"/>
    </source>
</evidence>
<dbReference type="EC" id="5.4.2.2" evidence="4"/>
<evidence type="ECO:0000256" key="1">
    <source>
        <dbReference type="ARBA" id="ARBA00000443"/>
    </source>
</evidence>
<dbReference type="GO" id="GO:0006011">
    <property type="term" value="P:UDP-alpha-D-glucose metabolic process"/>
    <property type="evidence" value="ECO:0007669"/>
    <property type="project" value="UniProtKB-ARBA"/>
</dbReference>
<dbReference type="GO" id="GO:0005829">
    <property type="term" value="C:cytosol"/>
    <property type="evidence" value="ECO:0007669"/>
    <property type="project" value="TreeGrafter"/>
</dbReference>
<evidence type="ECO:0000313" key="19">
    <source>
        <dbReference type="Proteomes" id="UP001165063"/>
    </source>
</evidence>
<comment type="catalytic activity">
    <reaction evidence="12">
        <text>O-phospho-L-seryl-[protein] + alpha-D-glucose 1-phosphate = alpha-D-glucose 1,6-bisphosphate + L-seryl-[protein]</text>
        <dbReference type="Rhea" id="RHEA:68748"/>
        <dbReference type="Rhea" id="RHEA-COMP:9863"/>
        <dbReference type="Rhea" id="RHEA-COMP:11604"/>
        <dbReference type="ChEBI" id="CHEBI:29999"/>
        <dbReference type="ChEBI" id="CHEBI:58392"/>
        <dbReference type="ChEBI" id="CHEBI:58601"/>
        <dbReference type="ChEBI" id="CHEBI:83421"/>
    </reaction>
</comment>
<dbReference type="InterPro" id="IPR036900">
    <property type="entry name" value="A-D-PHexomutase_C_sf"/>
</dbReference>
<dbReference type="OrthoDB" id="2291at2759"/>
<feature type="domain" description="Alpha-D-phosphohexomutase alpha/beta/alpha" evidence="15">
    <location>
        <begin position="16"/>
        <end position="153"/>
    </location>
</feature>
<dbReference type="GO" id="GO:0004614">
    <property type="term" value="F:phosphoglucomutase activity"/>
    <property type="evidence" value="ECO:0007669"/>
    <property type="project" value="UniProtKB-EC"/>
</dbReference>
<dbReference type="PROSITE" id="PS00710">
    <property type="entry name" value="PGM_PMM"/>
    <property type="match status" value="1"/>
</dbReference>
<comment type="catalytic activity">
    <reaction evidence="11">
        <text>alpha-D-glucose 1,6-bisphosphate + L-seryl-[protein] = O-phospho-L-seryl-[protein] + alpha-D-glucose 6-phosphate</text>
        <dbReference type="Rhea" id="RHEA:68752"/>
        <dbReference type="Rhea" id="RHEA-COMP:9863"/>
        <dbReference type="Rhea" id="RHEA-COMP:11604"/>
        <dbReference type="ChEBI" id="CHEBI:29999"/>
        <dbReference type="ChEBI" id="CHEBI:58225"/>
        <dbReference type="ChEBI" id="CHEBI:58392"/>
        <dbReference type="ChEBI" id="CHEBI:83421"/>
    </reaction>
</comment>
<dbReference type="GO" id="GO:0051156">
    <property type="term" value="P:glucose 6-phosphate metabolic process"/>
    <property type="evidence" value="ECO:0007669"/>
    <property type="project" value="UniProtKB-ARBA"/>
</dbReference>